<evidence type="ECO:0000256" key="8">
    <source>
        <dbReference type="ARBA" id="ARBA00023136"/>
    </source>
</evidence>
<evidence type="ECO:0000313" key="16">
    <source>
        <dbReference type="Proteomes" id="UP000295414"/>
    </source>
</evidence>
<name>A0A4V2V237_9GAMM</name>
<evidence type="ECO:0000256" key="14">
    <source>
        <dbReference type="SAM" id="SignalP"/>
    </source>
</evidence>
<dbReference type="RefSeq" id="WP_114959989.1">
    <property type="nucleotide sequence ID" value="NZ_MSZW01000001.1"/>
</dbReference>
<evidence type="ECO:0000256" key="2">
    <source>
        <dbReference type="ARBA" id="ARBA00009696"/>
    </source>
</evidence>
<evidence type="ECO:0000313" key="15">
    <source>
        <dbReference type="EMBL" id="TCT23542.1"/>
    </source>
</evidence>
<dbReference type="AlphaFoldDB" id="A0A4V2V237"/>
<evidence type="ECO:0000256" key="7">
    <source>
        <dbReference type="ARBA" id="ARBA00022927"/>
    </source>
</evidence>
<dbReference type="SUPFAM" id="SSF89392">
    <property type="entry name" value="Prokaryotic lipoproteins and lipoprotein localization factors"/>
    <property type="match status" value="1"/>
</dbReference>
<protein>
    <recommendedName>
        <fullName evidence="4 13">Outer-membrane lipoprotein LolB</fullName>
    </recommendedName>
</protein>
<evidence type="ECO:0000256" key="13">
    <source>
        <dbReference type="HAMAP-Rule" id="MF_00233"/>
    </source>
</evidence>
<evidence type="ECO:0000256" key="1">
    <source>
        <dbReference type="ARBA" id="ARBA00004459"/>
    </source>
</evidence>
<gene>
    <name evidence="13" type="primary">lolB</name>
    <name evidence="15" type="ORF">EDC34_105132</name>
</gene>
<comment type="subunit">
    <text evidence="3 13">Monomer.</text>
</comment>
<organism evidence="15 16">
    <name type="scientific">Thermomonas haemolytica</name>
    <dbReference type="NCBI Taxonomy" id="141949"/>
    <lineage>
        <taxon>Bacteria</taxon>
        <taxon>Pseudomonadati</taxon>
        <taxon>Pseudomonadota</taxon>
        <taxon>Gammaproteobacteria</taxon>
        <taxon>Lysobacterales</taxon>
        <taxon>Lysobacteraceae</taxon>
        <taxon>Thermomonas</taxon>
    </lineage>
</organism>
<feature type="chain" id="PRO_5020917671" description="Outer-membrane lipoprotein LolB" evidence="14">
    <location>
        <begin position="29"/>
        <end position="217"/>
    </location>
</feature>
<evidence type="ECO:0000256" key="12">
    <source>
        <dbReference type="ARBA" id="ARBA00023288"/>
    </source>
</evidence>
<feature type="signal peptide" evidence="14">
    <location>
        <begin position="1"/>
        <end position="28"/>
    </location>
</feature>
<keyword evidence="11 13" id="KW-0998">Cell outer membrane</keyword>
<keyword evidence="16" id="KW-1185">Reference proteome</keyword>
<evidence type="ECO:0000256" key="5">
    <source>
        <dbReference type="ARBA" id="ARBA00022448"/>
    </source>
</evidence>
<accession>A0A4V2V237</accession>
<dbReference type="CDD" id="cd16326">
    <property type="entry name" value="LolB"/>
    <property type="match status" value="1"/>
</dbReference>
<comment type="similarity">
    <text evidence="2 13">Belongs to the LolB family.</text>
</comment>
<dbReference type="Pfam" id="PF03550">
    <property type="entry name" value="LolB"/>
    <property type="match status" value="1"/>
</dbReference>
<dbReference type="OrthoDB" id="9797618at2"/>
<evidence type="ECO:0000256" key="11">
    <source>
        <dbReference type="ARBA" id="ARBA00023237"/>
    </source>
</evidence>
<dbReference type="EMBL" id="SMAP01000005">
    <property type="protein sequence ID" value="TCT23542.1"/>
    <property type="molecule type" value="Genomic_DNA"/>
</dbReference>
<reference evidence="15 16" key="1">
    <citation type="submission" date="2019-03" db="EMBL/GenBank/DDBJ databases">
        <title>Genomic Encyclopedia of Type Strains, Phase IV (KMG-IV): sequencing the most valuable type-strain genomes for metagenomic binning, comparative biology and taxonomic classification.</title>
        <authorList>
            <person name="Goeker M."/>
        </authorList>
    </citation>
    <scope>NUCLEOTIDE SEQUENCE [LARGE SCALE GENOMIC DNA]</scope>
    <source>
        <strain evidence="15 16">DSM 13605</strain>
    </source>
</reference>
<dbReference type="GO" id="GO:0009279">
    <property type="term" value="C:cell outer membrane"/>
    <property type="evidence" value="ECO:0007669"/>
    <property type="project" value="UniProtKB-SubCell"/>
</dbReference>
<keyword evidence="6 13" id="KW-0732">Signal</keyword>
<comment type="caution">
    <text evidence="15">The sequence shown here is derived from an EMBL/GenBank/DDBJ whole genome shotgun (WGS) entry which is preliminary data.</text>
</comment>
<keyword evidence="12 13" id="KW-0449">Lipoprotein</keyword>
<evidence type="ECO:0000256" key="3">
    <source>
        <dbReference type="ARBA" id="ARBA00011245"/>
    </source>
</evidence>
<comment type="subcellular location">
    <subcellularLocation>
        <location evidence="1 13">Cell outer membrane</location>
        <topology evidence="1 13">Lipid-anchor</topology>
    </subcellularLocation>
</comment>
<proteinExistence type="inferred from homology"/>
<evidence type="ECO:0000256" key="10">
    <source>
        <dbReference type="ARBA" id="ARBA00023186"/>
    </source>
</evidence>
<dbReference type="Gene3D" id="2.50.20.10">
    <property type="entry name" value="Lipoprotein localisation LolA/LolB/LppX"/>
    <property type="match status" value="1"/>
</dbReference>
<dbReference type="GO" id="GO:0015031">
    <property type="term" value="P:protein transport"/>
    <property type="evidence" value="ECO:0007669"/>
    <property type="project" value="UniProtKB-KW"/>
</dbReference>
<keyword evidence="5 13" id="KW-0813">Transport</keyword>
<dbReference type="InterPro" id="IPR004565">
    <property type="entry name" value="OM_lipoprot_LolB"/>
</dbReference>
<sequence>MSLRAGAALAALLGLAGCASLPPPAAPAGDPDAGAAAQRLRLQALGLGEDGDCAAPAWRLSARVALANGRQGGSGRLDWSQGAGQLHLQLSAPVTRQGWALDVDAGGATLRGLEGGPRRAADAAGLLRDATGWDIPLAALGCWLRGAQAPAAAFGPARITYAPDLLPRRIEQAGWVVEYAGWAPGAFDGPALPLRIEASRGENRVRLVVDAWGGRDD</sequence>
<keyword evidence="10 13" id="KW-0143">Chaperone</keyword>
<dbReference type="Proteomes" id="UP000295414">
    <property type="component" value="Unassembled WGS sequence"/>
</dbReference>
<keyword evidence="8 13" id="KW-0472">Membrane</keyword>
<comment type="function">
    <text evidence="13">Plays a critical role in the incorporation of lipoproteins in the outer membrane after they are released by the LolA protein.</text>
</comment>
<dbReference type="NCBIfam" id="TIGR00548">
    <property type="entry name" value="lolB"/>
    <property type="match status" value="1"/>
</dbReference>
<evidence type="ECO:0000256" key="4">
    <source>
        <dbReference type="ARBA" id="ARBA00016202"/>
    </source>
</evidence>
<dbReference type="PROSITE" id="PS51257">
    <property type="entry name" value="PROKAR_LIPOPROTEIN"/>
    <property type="match status" value="1"/>
</dbReference>
<dbReference type="HAMAP" id="MF_00233">
    <property type="entry name" value="LolB"/>
    <property type="match status" value="1"/>
</dbReference>
<dbReference type="GO" id="GO:0044874">
    <property type="term" value="P:lipoprotein localization to outer membrane"/>
    <property type="evidence" value="ECO:0007669"/>
    <property type="project" value="UniProtKB-UniRule"/>
</dbReference>
<evidence type="ECO:0000256" key="9">
    <source>
        <dbReference type="ARBA" id="ARBA00023139"/>
    </source>
</evidence>
<evidence type="ECO:0000256" key="6">
    <source>
        <dbReference type="ARBA" id="ARBA00022729"/>
    </source>
</evidence>
<keyword evidence="9 13" id="KW-0564">Palmitate</keyword>
<keyword evidence="7 13" id="KW-0653">Protein transport</keyword>
<dbReference type="InterPro" id="IPR029046">
    <property type="entry name" value="LolA/LolB/LppX"/>
</dbReference>